<name>A0ACB8YGV4_ARCLA</name>
<proteinExistence type="predicted"/>
<reference evidence="2" key="1">
    <citation type="journal article" date="2022" name="Mol. Ecol. Resour.">
        <title>The genomes of chicory, endive, great burdock and yacon provide insights into Asteraceae palaeo-polyploidization history and plant inulin production.</title>
        <authorList>
            <person name="Fan W."/>
            <person name="Wang S."/>
            <person name="Wang H."/>
            <person name="Wang A."/>
            <person name="Jiang F."/>
            <person name="Liu H."/>
            <person name="Zhao H."/>
            <person name="Xu D."/>
            <person name="Zhang Y."/>
        </authorList>
    </citation>
    <scope>NUCLEOTIDE SEQUENCE [LARGE SCALE GENOMIC DNA]</scope>
    <source>
        <strain evidence="2">cv. Niubang</strain>
    </source>
</reference>
<accession>A0ACB8YGV4</accession>
<keyword evidence="2" id="KW-1185">Reference proteome</keyword>
<evidence type="ECO:0000313" key="1">
    <source>
        <dbReference type="EMBL" id="KAI3684952.1"/>
    </source>
</evidence>
<comment type="caution">
    <text evidence="1">The sequence shown here is derived from an EMBL/GenBank/DDBJ whole genome shotgun (WGS) entry which is preliminary data.</text>
</comment>
<protein>
    <submittedName>
        <fullName evidence="1">Uncharacterized protein</fullName>
    </submittedName>
</protein>
<dbReference type="EMBL" id="CM042058">
    <property type="protein sequence ID" value="KAI3684952.1"/>
    <property type="molecule type" value="Genomic_DNA"/>
</dbReference>
<reference evidence="1 2" key="2">
    <citation type="journal article" date="2022" name="Mol. Ecol. Resour.">
        <title>The genomes of chicory, endive, great burdock and yacon provide insights into Asteraceae paleo-polyploidization history and plant inulin production.</title>
        <authorList>
            <person name="Fan W."/>
            <person name="Wang S."/>
            <person name="Wang H."/>
            <person name="Wang A."/>
            <person name="Jiang F."/>
            <person name="Liu H."/>
            <person name="Zhao H."/>
            <person name="Xu D."/>
            <person name="Zhang Y."/>
        </authorList>
    </citation>
    <scope>NUCLEOTIDE SEQUENCE [LARGE SCALE GENOMIC DNA]</scope>
    <source>
        <strain evidence="2">cv. Niubang</strain>
    </source>
</reference>
<organism evidence="1 2">
    <name type="scientific">Arctium lappa</name>
    <name type="common">Greater burdock</name>
    <name type="synonym">Lappa major</name>
    <dbReference type="NCBI Taxonomy" id="4217"/>
    <lineage>
        <taxon>Eukaryota</taxon>
        <taxon>Viridiplantae</taxon>
        <taxon>Streptophyta</taxon>
        <taxon>Embryophyta</taxon>
        <taxon>Tracheophyta</taxon>
        <taxon>Spermatophyta</taxon>
        <taxon>Magnoliopsida</taxon>
        <taxon>eudicotyledons</taxon>
        <taxon>Gunneridae</taxon>
        <taxon>Pentapetalae</taxon>
        <taxon>asterids</taxon>
        <taxon>campanulids</taxon>
        <taxon>Asterales</taxon>
        <taxon>Asteraceae</taxon>
        <taxon>Carduoideae</taxon>
        <taxon>Cardueae</taxon>
        <taxon>Arctiinae</taxon>
        <taxon>Arctium</taxon>
    </lineage>
</organism>
<sequence length="422" mass="49554">MPYTDEKGNLVLTNRDCALAYMPEIPAMEAEIKNLKIQNSSLLDQINRLKDDKIKKYFVCSDCITNSKTNFAGIIEAKEKEISNMQAKLKRSESLNSSSTWSKEKQMQIELDDLRRRANIAGDRFDELRKTNSQIFAERDKLKDKVFSLEVEINMMKEKATQDRDNSKAQDELKKIEKKRKEIEKENAYFQKKMNELKEKISLDEKKMEKERKEFAKKFSEFSRKAFEEKKSMELKCIKLSQTSFKLREKISEQRNNVEKDFEEERKVFETEIAKLNKKLSELSTNILKEKNAKAELHKKFDLIAKERNCLSTKIKELEEIMFKVKLTGHKTPKSIAQSPRDDLAVSECSFKSATSSIFPDVSNNPFFDVNDNHTSILKEQIHPSNLFYDKNVDGSGNIKKSKSQQKRFWRRKDEKDKENWI</sequence>
<evidence type="ECO:0000313" key="2">
    <source>
        <dbReference type="Proteomes" id="UP001055879"/>
    </source>
</evidence>
<gene>
    <name evidence="1" type="ORF">L6452_34181</name>
</gene>
<dbReference type="Proteomes" id="UP001055879">
    <property type="component" value="Linkage Group LG12"/>
</dbReference>